<feature type="compositionally biased region" description="Polar residues" evidence="1">
    <location>
        <begin position="33"/>
        <end position="42"/>
    </location>
</feature>
<sequence length="42" mass="4723">MNTATGGIEIRDEEAIDRALPSWPRPPRRPNRGYSTRSVTPT</sequence>
<comment type="caution">
    <text evidence="2">The sequence shown here is derived from an EMBL/GenBank/DDBJ whole genome shotgun (WGS) entry which is preliminary data.</text>
</comment>
<name>A0A1V3WJC5_MYCKA</name>
<dbReference type="Proteomes" id="UP000188532">
    <property type="component" value="Unassembled WGS sequence"/>
</dbReference>
<evidence type="ECO:0000313" key="3">
    <source>
        <dbReference type="Proteomes" id="UP000188532"/>
    </source>
</evidence>
<proteinExistence type="predicted"/>
<gene>
    <name evidence="2" type="ORF">BZL29_7193</name>
</gene>
<protein>
    <submittedName>
        <fullName evidence="2">Uncharacterized protein</fullName>
    </submittedName>
</protein>
<dbReference type="EMBL" id="MVBN01000009">
    <property type="protein sequence ID" value="OOK67073.1"/>
    <property type="molecule type" value="Genomic_DNA"/>
</dbReference>
<reference evidence="2 3" key="1">
    <citation type="submission" date="2017-02" db="EMBL/GenBank/DDBJ databases">
        <title>Complete genome sequences of Mycobacterium kansasii strains isolated from rhesus macaques.</title>
        <authorList>
            <person name="Panda A."/>
            <person name="Nagaraj S."/>
            <person name="Zhao X."/>
            <person name="Tettelin H."/>
            <person name="Detolla L.J."/>
        </authorList>
    </citation>
    <scope>NUCLEOTIDE SEQUENCE [LARGE SCALE GENOMIC DNA]</scope>
    <source>
        <strain evidence="2 3">11-3469</strain>
    </source>
</reference>
<evidence type="ECO:0000313" key="2">
    <source>
        <dbReference type="EMBL" id="OOK67073.1"/>
    </source>
</evidence>
<accession>A0A1V3WJC5</accession>
<evidence type="ECO:0000256" key="1">
    <source>
        <dbReference type="SAM" id="MobiDB-lite"/>
    </source>
</evidence>
<feature type="region of interest" description="Disordered" evidence="1">
    <location>
        <begin position="1"/>
        <end position="42"/>
    </location>
</feature>
<organism evidence="2 3">
    <name type="scientific">Mycobacterium kansasii</name>
    <dbReference type="NCBI Taxonomy" id="1768"/>
    <lineage>
        <taxon>Bacteria</taxon>
        <taxon>Bacillati</taxon>
        <taxon>Actinomycetota</taxon>
        <taxon>Actinomycetes</taxon>
        <taxon>Mycobacteriales</taxon>
        <taxon>Mycobacteriaceae</taxon>
        <taxon>Mycobacterium</taxon>
    </lineage>
</organism>
<dbReference type="AlphaFoldDB" id="A0A1V3WJC5"/>